<organism evidence="1 2">
    <name type="scientific">Astrephomene gubernaculifera</name>
    <dbReference type="NCBI Taxonomy" id="47775"/>
    <lineage>
        <taxon>Eukaryota</taxon>
        <taxon>Viridiplantae</taxon>
        <taxon>Chlorophyta</taxon>
        <taxon>core chlorophytes</taxon>
        <taxon>Chlorophyceae</taxon>
        <taxon>CS clade</taxon>
        <taxon>Chlamydomonadales</taxon>
        <taxon>Astrephomenaceae</taxon>
        <taxon>Astrephomene</taxon>
    </lineage>
</organism>
<protein>
    <submittedName>
        <fullName evidence="1">Uncharacterized protein</fullName>
    </submittedName>
</protein>
<dbReference type="EMBL" id="BMAR01000015">
    <property type="protein sequence ID" value="GFR46762.1"/>
    <property type="molecule type" value="Genomic_DNA"/>
</dbReference>
<gene>
    <name evidence="1" type="ORF">Agub_g8388</name>
</gene>
<feature type="non-terminal residue" evidence="1">
    <location>
        <position position="145"/>
    </location>
</feature>
<name>A0AAD3HN15_9CHLO</name>
<comment type="caution">
    <text evidence="1">The sequence shown here is derived from an EMBL/GenBank/DDBJ whole genome shotgun (WGS) entry which is preliminary data.</text>
</comment>
<reference evidence="1 2" key="1">
    <citation type="journal article" date="2021" name="Sci. Rep.">
        <title>Genome sequencing of the multicellular alga Astrephomene provides insights into convergent evolution of germ-soma differentiation.</title>
        <authorList>
            <person name="Yamashita S."/>
            <person name="Yamamoto K."/>
            <person name="Matsuzaki R."/>
            <person name="Suzuki S."/>
            <person name="Yamaguchi H."/>
            <person name="Hirooka S."/>
            <person name="Minakuchi Y."/>
            <person name="Miyagishima S."/>
            <person name="Kawachi M."/>
            <person name="Toyoda A."/>
            <person name="Nozaki H."/>
        </authorList>
    </citation>
    <scope>NUCLEOTIDE SEQUENCE [LARGE SCALE GENOMIC DNA]</scope>
    <source>
        <strain evidence="1 2">NIES-4017</strain>
    </source>
</reference>
<accession>A0AAD3HN15</accession>
<dbReference type="AlphaFoldDB" id="A0AAD3HN15"/>
<proteinExistence type="predicted"/>
<evidence type="ECO:0000313" key="2">
    <source>
        <dbReference type="Proteomes" id="UP001054857"/>
    </source>
</evidence>
<evidence type="ECO:0000313" key="1">
    <source>
        <dbReference type="EMBL" id="GFR46762.1"/>
    </source>
</evidence>
<dbReference type="Proteomes" id="UP001054857">
    <property type="component" value="Unassembled WGS sequence"/>
</dbReference>
<keyword evidence="2" id="KW-1185">Reference proteome</keyword>
<sequence>MMDGSYDGYTAAGWAFQAAQAAAGAAPFRQQQLQAHMDPLFEQHHQQPATLDGSSAYDQAYALPYQAAAPAQVTTLFLATDPNNVYGVAAPSYGTEQGNGPDFDAAWYQGFYGTAEATDYPYAVPEGGSYMDYNTGIAGGGGSGG</sequence>